<feature type="chain" id="PRO_5004784859" evidence="1">
    <location>
        <begin position="21"/>
        <end position="86"/>
    </location>
</feature>
<reference evidence="2" key="1">
    <citation type="submission" date="2013-10" db="EMBL/GenBank/DDBJ databases">
        <title>Expression cloning of novel planarian secreted proteins by a yeast-based Signal Sequence Trap screen.</title>
        <authorList>
            <person name="Rossi A."/>
        </authorList>
    </citation>
    <scope>NUCLEOTIDE SEQUENCE</scope>
</reference>
<evidence type="ECO:0000256" key="1">
    <source>
        <dbReference type="SAM" id="SignalP"/>
    </source>
</evidence>
<feature type="signal peptide" evidence="1">
    <location>
        <begin position="1"/>
        <end position="20"/>
    </location>
</feature>
<organism evidence="2">
    <name type="scientific">Schmidtea mediterranea</name>
    <name type="common">Freshwater planarian flatworm</name>
    <dbReference type="NCBI Taxonomy" id="79327"/>
    <lineage>
        <taxon>Eukaryota</taxon>
        <taxon>Metazoa</taxon>
        <taxon>Spiralia</taxon>
        <taxon>Lophotrochozoa</taxon>
        <taxon>Platyhelminthes</taxon>
        <taxon>Rhabditophora</taxon>
        <taxon>Seriata</taxon>
        <taxon>Tricladida</taxon>
        <taxon>Continenticola</taxon>
        <taxon>Geoplanoidea</taxon>
        <taxon>Dugesiidae</taxon>
        <taxon>Schmidtea</taxon>
    </lineage>
</organism>
<dbReference type="EMBL" id="KF730698">
    <property type="protein sequence ID" value="AHD24755.1"/>
    <property type="molecule type" value="mRNA"/>
</dbReference>
<name>V9XMT1_SCHMD</name>
<proteinExistence type="evidence at transcript level"/>
<accession>V9XMT1</accession>
<protein>
    <submittedName>
        <fullName evidence="2">X1.D.A1.2</fullName>
    </submittedName>
</protein>
<sequence length="86" mass="10029">MKKGFLNVIVLILMFQQVFGSEQADENQLIDNTGPGKRTASFDHEFLGGNLRFKRPLQNPSTTDQFWKDFELAYRRLKDHLEKKNA</sequence>
<dbReference type="AlphaFoldDB" id="V9XMT1"/>
<keyword evidence="1" id="KW-0732">Signal</keyword>
<evidence type="ECO:0000313" key="2">
    <source>
        <dbReference type="EMBL" id="AHD24755.1"/>
    </source>
</evidence>